<dbReference type="EMBL" id="CP030032">
    <property type="protein sequence ID" value="AWV90978.1"/>
    <property type="molecule type" value="Genomic_DNA"/>
</dbReference>
<evidence type="ECO:0000313" key="2">
    <source>
        <dbReference type="Proteomes" id="UP000249799"/>
    </source>
</evidence>
<evidence type="ECO:0000313" key="1">
    <source>
        <dbReference type="EMBL" id="AWV90978.1"/>
    </source>
</evidence>
<name>A0A2Z4FQT8_9DELT</name>
<reference evidence="1 2" key="1">
    <citation type="submission" date="2018-06" db="EMBL/GenBank/DDBJ databases">
        <title>Lujinxingia sediminis gen. nov. sp. nov., a new facultative anaerobic member of the class Deltaproteobacteria, and proposal of Lujinxingaceae fam. nov.</title>
        <authorList>
            <person name="Guo L.-Y."/>
            <person name="Li C.-M."/>
            <person name="Wang S."/>
            <person name="Du Z.-J."/>
        </authorList>
    </citation>
    <scope>NUCLEOTIDE SEQUENCE [LARGE SCALE GENOMIC DNA]</scope>
    <source>
        <strain evidence="1 2">FA350</strain>
    </source>
</reference>
<organism evidence="1 2">
    <name type="scientific">Bradymonas sediminis</name>
    <dbReference type="NCBI Taxonomy" id="1548548"/>
    <lineage>
        <taxon>Bacteria</taxon>
        <taxon>Deltaproteobacteria</taxon>
        <taxon>Bradymonadales</taxon>
        <taxon>Bradymonadaceae</taxon>
        <taxon>Bradymonas</taxon>
    </lineage>
</organism>
<proteinExistence type="predicted"/>
<gene>
    <name evidence="1" type="ORF">DN745_17250</name>
</gene>
<dbReference type="Proteomes" id="UP000249799">
    <property type="component" value="Chromosome"/>
</dbReference>
<dbReference type="RefSeq" id="WP_111336812.1">
    <property type="nucleotide sequence ID" value="NZ_CP030032.1"/>
</dbReference>
<accession>A0A2Z4FQT8</accession>
<protein>
    <submittedName>
        <fullName evidence="1">Uncharacterized protein</fullName>
    </submittedName>
</protein>
<sequence length="73" mass="7854">MKLSPSYLLLFGVALSGSRRLEHAQFGCLLVIAQTLEVVGRLSSALMVTPALGLSLLFPAFKHPGPKSFSRAR</sequence>
<dbReference type="AlphaFoldDB" id="A0A2Z4FQT8"/>
<keyword evidence="2" id="KW-1185">Reference proteome</keyword>
<dbReference type="KEGG" id="bsed:DN745_17250"/>